<dbReference type="AlphaFoldDB" id="A0AAV1RYG8"/>
<organism evidence="1 2">
    <name type="scientific">Dovyalis caffra</name>
    <dbReference type="NCBI Taxonomy" id="77055"/>
    <lineage>
        <taxon>Eukaryota</taxon>
        <taxon>Viridiplantae</taxon>
        <taxon>Streptophyta</taxon>
        <taxon>Embryophyta</taxon>
        <taxon>Tracheophyta</taxon>
        <taxon>Spermatophyta</taxon>
        <taxon>Magnoliopsida</taxon>
        <taxon>eudicotyledons</taxon>
        <taxon>Gunneridae</taxon>
        <taxon>Pentapetalae</taxon>
        <taxon>rosids</taxon>
        <taxon>fabids</taxon>
        <taxon>Malpighiales</taxon>
        <taxon>Salicaceae</taxon>
        <taxon>Flacourtieae</taxon>
        <taxon>Dovyalis</taxon>
    </lineage>
</organism>
<comment type="caution">
    <text evidence="1">The sequence shown here is derived from an EMBL/GenBank/DDBJ whole genome shotgun (WGS) entry which is preliminary data.</text>
</comment>
<protein>
    <submittedName>
        <fullName evidence="1">Uncharacterized protein</fullName>
    </submittedName>
</protein>
<evidence type="ECO:0000313" key="1">
    <source>
        <dbReference type="EMBL" id="CAK7341925.1"/>
    </source>
</evidence>
<keyword evidence="2" id="KW-1185">Reference proteome</keyword>
<name>A0AAV1RYG8_9ROSI</name>
<sequence>MEEKLLQLLRVFLSKEVSLRLIQGLRKQKLDKEKCSGMKKYSHDVSIFELY</sequence>
<dbReference type="EMBL" id="CAWUPB010001160">
    <property type="protein sequence ID" value="CAK7341925.1"/>
    <property type="molecule type" value="Genomic_DNA"/>
</dbReference>
<evidence type="ECO:0000313" key="2">
    <source>
        <dbReference type="Proteomes" id="UP001314170"/>
    </source>
</evidence>
<dbReference type="Proteomes" id="UP001314170">
    <property type="component" value="Unassembled WGS sequence"/>
</dbReference>
<accession>A0AAV1RYG8</accession>
<proteinExistence type="predicted"/>
<reference evidence="1 2" key="1">
    <citation type="submission" date="2024-01" db="EMBL/GenBank/DDBJ databases">
        <authorList>
            <person name="Waweru B."/>
        </authorList>
    </citation>
    <scope>NUCLEOTIDE SEQUENCE [LARGE SCALE GENOMIC DNA]</scope>
</reference>
<gene>
    <name evidence="1" type="ORF">DCAF_LOCUS16531</name>
</gene>